<feature type="transmembrane region" description="Helical" evidence="2">
    <location>
        <begin position="101"/>
        <end position="123"/>
    </location>
</feature>
<organism evidence="3 4">
    <name type="scientific">Nakamurella flava</name>
    <dbReference type="NCBI Taxonomy" id="2576308"/>
    <lineage>
        <taxon>Bacteria</taxon>
        <taxon>Bacillati</taxon>
        <taxon>Actinomycetota</taxon>
        <taxon>Actinomycetes</taxon>
        <taxon>Nakamurellales</taxon>
        <taxon>Nakamurellaceae</taxon>
        <taxon>Nakamurella</taxon>
    </lineage>
</organism>
<dbReference type="EMBL" id="SZZH01000007">
    <property type="protein sequence ID" value="TKV56331.1"/>
    <property type="molecule type" value="Genomic_DNA"/>
</dbReference>
<proteinExistence type="predicted"/>
<accession>A0A4U6Q8Y1</accession>
<dbReference type="RefSeq" id="WP_137451600.1">
    <property type="nucleotide sequence ID" value="NZ_SZZH01000007.1"/>
</dbReference>
<comment type="caution">
    <text evidence="3">The sequence shown here is derived from an EMBL/GenBank/DDBJ whole genome shotgun (WGS) entry which is preliminary data.</text>
</comment>
<evidence type="ECO:0000256" key="1">
    <source>
        <dbReference type="SAM" id="MobiDB-lite"/>
    </source>
</evidence>
<keyword evidence="2" id="KW-1133">Transmembrane helix</keyword>
<gene>
    <name evidence="3" type="ORF">FDO65_20430</name>
</gene>
<name>A0A4U6Q8Y1_9ACTN</name>
<evidence type="ECO:0000313" key="3">
    <source>
        <dbReference type="EMBL" id="TKV56331.1"/>
    </source>
</evidence>
<protein>
    <submittedName>
        <fullName evidence="3">Uncharacterized protein</fullName>
    </submittedName>
</protein>
<evidence type="ECO:0000256" key="2">
    <source>
        <dbReference type="SAM" id="Phobius"/>
    </source>
</evidence>
<reference evidence="3 4" key="1">
    <citation type="submission" date="2019-05" db="EMBL/GenBank/DDBJ databases">
        <title>Nakamurella sp. N5BH11, whole genome shotgun sequence.</title>
        <authorList>
            <person name="Tuo L."/>
        </authorList>
    </citation>
    <scope>NUCLEOTIDE SEQUENCE [LARGE SCALE GENOMIC DNA]</scope>
    <source>
        <strain evidence="3 4">N5BH11</strain>
    </source>
</reference>
<evidence type="ECO:0000313" key="4">
    <source>
        <dbReference type="Proteomes" id="UP000306985"/>
    </source>
</evidence>
<feature type="transmembrane region" description="Helical" evidence="2">
    <location>
        <begin position="68"/>
        <end position="89"/>
    </location>
</feature>
<sequence>MRLPGRIVFPSLGLAVFTVTAVAFAFMNPLSAAQRAGVLVVLTLALLWLMALLGSLRRTPEGQDRLRAVPPLALDLLPSLAVVPVAVVIDEMGSRHSEAAWFAGLIAGAVLSVPFSLTIRWFWWERQRRQADRRHALPKPLTPERDRPAGGAELDGPAQ</sequence>
<keyword evidence="4" id="KW-1185">Reference proteome</keyword>
<feature type="region of interest" description="Disordered" evidence="1">
    <location>
        <begin position="134"/>
        <end position="159"/>
    </location>
</feature>
<dbReference type="AlphaFoldDB" id="A0A4U6Q8Y1"/>
<dbReference type="Proteomes" id="UP000306985">
    <property type="component" value="Unassembled WGS sequence"/>
</dbReference>
<feature type="transmembrane region" description="Helical" evidence="2">
    <location>
        <begin position="7"/>
        <end position="27"/>
    </location>
</feature>
<keyword evidence="2" id="KW-0812">Transmembrane</keyword>
<feature type="transmembrane region" description="Helical" evidence="2">
    <location>
        <begin position="33"/>
        <end position="56"/>
    </location>
</feature>
<keyword evidence="2" id="KW-0472">Membrane</keyword>